<dbReference type="VEuPathDB" id="FungiDB:BON22_2929"/>
<feature type="region of interest" description="Disordered" evidence="1">
    <location>
        <begin position="1"/>
        <end position="71"/>
    </location>
</feature>
<feature type="domain" description="Enoyl reductase (ER)" evidence="2">
    <location>
        <begin position="100"/>
        <end position="436"/>
    </location>
</feature>
<dbReference type="EMBL" id="LK052896">
    <property type="protein sequence ID" value="CDR43264.1"/>
    <property type="molecule type" value="Genomic_DNA"/>
</dbReference>
<dbReference type="PANTHER" id="PTHR45348">
    <property type="entry name" value="HYPOTHETICAL OXIDOREDUCTASE (EUROFUNG)"/>
    <property type="match status" value="1"/>
</dbReference>
<dbReference type="InterPro" id="IPR020843">
    <property type="entry name" value="ER"/>
</dbReference>
<evidence type="ECO:0000259" key="2">
    <source>
        <dbReference type="SMART" id="SM00829"/>
    </source>
</evidence>
<dbReference type="InterPro" id="IPR047122">
    <property type="entry name" value="Trans-enoyl_RdTase-like"/>
</dbReference>
<feature type="compositionally biased region" description="Low complexity" evidence="1">
    <location>
        <begin position="55"/>
        <end position="68"/>
    </location>
</feature>
<dbReference type="Pfam" id="PF00107">
    <property type="entry name" value="ADH_zinc_N"/>
    <property type="match status" value="1"/>
</dbReference>
<feature type="compositionally biased region" description="Polar residues" evidence="1">
    <location>
        <begin position="1"/>
        <end position="14"/>
    </location>
</feature>
<gene>
    <name evidence="3" type="ORF">CYFA0S_11e02740g</name>
</gene>
<dbReference type="SUPFAM" id="SSF51735">
    <property type="entry name" value="NAD(P)-binding Rossmann-fold domains"/>
    <property type="match status" value="1"/>
</dbReference>
<organism evidence="3">
    <name type="scientific">Cyberlindnera fabianii</name>
    <name type="common">Yeast</name>
    <name type="synonym">Hansenula fabianii</name>
    <dbReference type="NCBI Taxonomy" id="36022"/>
    <lineage>
        <taxon>Eukaryota</taxon>
        <taxon>Fungi</taxon>
        <taxon>Dikarya</taxon>
        <taxon>Ascomycota</taxon>
        <taxon>Saccharomycotina</taxon>
        <taxon>Saccharomycetes</taxon>
        <taxon>Phaffomycetales</taxon>
        <taxon>Phaffomycetaceae</taxon>
        <taxon>Cyberlindnera</taxon>
    </lineage>
</organism>
<dbReference type="InterPro" id="IPR013154">
    <property type="entry name" value="ADH-like_N"/>
</dbReference>
<dbReference type="GO" id="GO:0016651">
    <property type="term" value="F:oxidoreductase activity, acting on NAD(P)H"/>
    <property type="evidence" value="ECO:0007669"/>
    <property type="project" value="InterPro"/>
</dbReference>
<sequence>MTTVEKPSSTQQDTPVIAVTHKRKYQLDERSLSVSSISSTDGEDRDQLDEKLDNDSSASNSDSESDSNVQLKKRKITTIVETETTTTFTIPDKQSALVITSFEEPFSVSTTHPVPSIEPHEVLIENKFIGLNPIDWKGKKYRFGVYSFPWVQGRESSGVIRAVGKDVEGFEVGDEVFMVSTSYRDLKTSTFQKYTVFDGRLVWKKPESLELKECGGIGVGLVTASSVMEELDVGLFHEEVNETVKETPKKSILVWGGSSGVGSYVIQLAKVAGYEKIIAVSSPKHEEALKKIGATHVLDRFKSTEELKKEVGEIVPEGIQDGVDVVGKQTTDIVVELLNESKKPDDEKKLVAVVSGPSKDLDSKLLDGISVKSVLIKKFHEDVAHGQRLVKRTYELLKAAEINPQKNIKLYNGVKGILKGLEDLEEFGASNEKYVVEL</sequence>
<dbReference type="PANTHER" id="PTHR45348:SF2">
    <property type="entry name" value="ZINC-TYPE ALCOHOL DEHYDROGENASE-LIKE PROTEIN C2E1P3.01"/>
    <property type="match status" value="1"/>
</dbReference>
<proteinExistence type="predicted"/>
<dbReference type="AlphaFoldDB" id="A0A061B8N8"/>
<dbReference type="PhylomeDB" id="A0A061B8N8"/>
<dbReference type="InterPro" id="IPR011032">
    <property type="entry name" value="GroES-like_sf"/>
</dbReference>
<evidence type="ECO:0000256" key="1">
    <source>
        <dbReference type="SAM" id="MobiDB-lite"/>
    </source>
</evidence>
<dbReference type="OrthoDB" id="48317at2759"/>
<reference evidence="3" key="1">
    <citation type="journal article" date="2014" name="Genome Announc.">
        <title>Genome sequence of the yeast Cyberlindnera fabianii (Hansenula fabianii).</title>
        <authorList>
            <person name="Freel K.C."/>
            <person name="Sarilar V."/>
            <person name="Neuveglise C."/>
            <person name="Devillers H."/>
            <person name="Friedrich A."/>
            <person name="Schacherer J."/>
        </authorList>
    </citation>
    <scope>NUCLEOTIDE SEQUENCE</scope>
    <source>
        <strain evidence="3">YJS4271</strain>
    </source>
</reference>
<dbReference type="SMART" id="SM00829">
    <property type="entry name" value="PKS_ER"/>
    <property type="match status" value="1"/>
</dbReference>
<evidence type="ECO:0000313" key="3">
    <source>
        <dbReference type="EMBL" id="CDR43264.1"/>
    </source>
</evidence>
<dbReference type="Pfam" id="PF08240">
    <property type="entry name" value="ADH_N"/>
    <property type="match status" value="1"/>
</dbReference>
<name>A0A061B8N8_CYBFA</name>
<dbReference type="CDD" id="cd08249">
    <property type="entry name" value="enoyl_reductase_like"/>
    <property type="match status" value="1"/>
</dbReference>
<protein>
    <submittedName>
        <fullName evidence="3">CYFA0S11e02740g1_1</fullName>
    </submittedName>
</protein>
<dbReference type="InterPro" id="IPR036291">
    <property type="entry name" value="NAD(P)-bd_dom_sf"/>
</dbReference>
<accession>A0A061B8N8</accession>
<dbReference type="InterPro" id="IPR013149">
    <property type="entry name" value="ADH-like_C"/>
</dbReference>
<dbReference type="Gene3D" id="3.40.50.720">
    <property type="entry name" value="NAD(P)-binding Rossmann-like Domain"/>
    <property type="match status" value="1"/>
</dbReference>
<dbReference type="Gene3D" id="3.90.180.10">
    <property type="entry name" value="Medium-chain alcohol dehydrogenases, catalytic domain"/>
    <property type="match status" value="1"/>
</dbReference>
<dbReference type="SUPFAM" id="SSF50129">
    <property type="entry name" value="GroES-like"/>
    <property type="match status" value="1"/>
</dbReference>